<sequence length="179" mass="19608">MKKRIAILGLSGVGKSTLIGKIRETVPLLHLQASALIKAEQAHRERSPDSSEALRTGAVIDNQLLMIAAYRREAAATDLPIVFDGHSIIDGRDGLIEIPASVFAELELDAIFYMAADPHVIAERRRADVGRERPHRDVATLEQHQHLAEAKARCIAQDLGRPFIFIADGEVSSVLDFVS</sequence>
<keyword evidence="2" id="KW-1185">Reference proteome</keyword>
<accession>A0ABN5WMI8</accession>
<reference evidence="1" key="1">
    <citation type="submission" date="2018-07" db="EMBL/GenBank/DDBJ databases">
        <title>Complete genome sequence of Sphingomonas bisphenolicum strain AO1, a bisphenol A degradative bacterium isolated from Japanese farm field.</title>
        <authorList>
            <person name="Murakami M."/>
            <person name="Koh M."/>
            <person name="Koba S."/>
            <person name="Matsumura Y."/>
        </authorList>
    </citation>
    <scope>NUCLEOTIDE SEQUENCE</scope>
    <source>
        <strain evidence="1">AO1</strain>
    </source>
</reference>
<proteinExistence type="predicted"/>
<evidence type="ECO:0008006" key="3">
    <source>
        <dbReference type="Google" id="ProtNLM"/>
    </source>
</evidence>
<name>A0ABN5WMI8_9SPHN</name>
<dbReference type="SUPFAM" id="SSF52540">
    <property type="entry name" value="P-loop containing nucleoside triphosphate hydrolases"/>
    <property type="match status" value="1"/>
</dbReference>
<evidence type="ECO:0000313" key="2">
    <source>
        <dbReference type="Proteomes" id="UP001059971"/>
    </source>
</evidence>
<dbReference type="InterPro" id="IPR027417">
    <property type="entry name" value="P-loop_NTPase"/>
</dbReference>
<dbReference type="Pfam" id="PF13207">
    <property type="entry name" value="AAA_17"/>
    <property type="match status" value="1"/>
</dbReference>
<protein>
    <recommendedName>
        <fullName evidence="3">Adenylate kinase</fullName>
    </recommendedName>
</protein>
<organism evidence="1 2">
    <name type="scientific">Sphingomonas bisphenolicum</name>
    <dbReference type="NCBI Taxonomy" id="296544"/>
    <lineage>
        <taxon>Bacteria</taxon>
        <taxon>Pseudomonadati</taxon>
        <taxon>Pseudomonadota</taxon>
        <taxon>Alphaproteobacteria</taxon>
        <taxon>Sphingomonadales</taxon>
        <taxon>Sphingomonadaceae</taxon>
        <taxon>Sphingomonas</taxon>
    </lineage>
</organism>
<dbReference type="RefSeq" id="WP_261934906.1">
    <property type="nucleotide sequence ID" value="NZ_AP018817.1"/>
</dbReference>
<dbReference type="Proteomes" id="UP001059971">
    <property type="component" value="Chromosome 1"/>
</dbReference>
<dbReference type="Gene3D" id="3.40.50.300">
    <property type="entry name" value="P-loop containing nucleotide triphosphate hydrolases"/>
    <property type="match status" value="1"/>
</dbReference>
<dbReference type="EMBL" id="AP018817">
    <property type="protein sequence ID" value="BBF70622.1"/>
    <property type="molecule type" value="Genomic_DNA"/>
</dbReference>
<evidence type="ECO:0000313" key="1">
    <source>
        <dbReference type="EMBL" id="BBF70622.1"/>
    </source>
</evidence>
<gene>
    <name evidence="1" type="ORF">SBA_ch1_28220</name>
</gene>